<dbReference type="InterPro" id="IPR019734">
    <property type="entry name" value="TPR_rpt"/>
</dbReference>
<feature type="chain" id="PRO_5009185127" evidence="2">
    <location>
        <begin position="19"/>
        <end position="392"/>
    </location>
</feature>
<dbReference type="SUPFAM" id="SSF48452">
    <property type="entry name" value="TPR-like"/>
    <property type="match status" value="2"/>
</dbReference>
<gene>
    <name evidence="3" type="ORF">BFP71_10355</name>
</gene>
<dbReference type="EMBL" id="MDGQ01000005">
    <property type="protein sequence ID" value="OEJ99938.1"/>
    <property type="molecule type" value="Genomic_DNA"/>
</dbReference>
<keyword evidence="2" id="KW-0732">Signal</keyword>
<comment type="caution">
    <text evidence="3">The sequence shown here is derived from an EMBL/GenBank/DDBJ whole genome shotgun (WGS) entry which is preliminary data.</text>
</comment>
<evidence type="ECO:0000313" key="3">
    <source>
        <dbReference type="EMBL" id="OEJ99938.1"/>
    </source>
</evidence>
<dbReference type="PANTHER" id="PTHR12558">
    <property type="entry name" value="CELL DIVISION CYCLE 16,23,27"/>
    <property type="match status" value="1"/>
</dbReference>
<organism evidence="3 4">
    <name type="scientific">Roseivirga misakiensis</name>
    <dbReference type="NCBI Taxonomy" id="1563681"/>
    <lineage>
        <taxon>Bacteria</taxon>
        <taxon>Pseudomonadati</taxon>
        <taxon>Bacteroidota</taxon>
        <taxon>Cytophagia</taxon>
        <taxon>Cytophagales</taxon>
        <taxon>Roseivirgaceae</taxon>
        <taxon>Roseivirga</taxon>
    </lineage>
</organism>
<reference evidence="3 4" key="1">
    <citation type="submission" date="2016-08" db="EMBL/GenBank/DDBJ databases">
        <title>Draft genome of Fabibacter sp. strain SK-8.</title>
        <authorList>
            <person name="Wong S.-K."/>
            <person name="Hamasaki K."/>
            <person name="Yoshizawa S."/>
        </authorList>
    </citation>
    <scope>NUCLEOTIDE SEQUENCE [LARGE SCALE GENOMIC DNA]</scope>
    <source>
        <strain evidence="3 4">SK-8</strain>
    </source>
</reference>
<feature type="signal peptide" evidence="2">
    <location>
        <begin position="1"/>
        <end position="18"/>
    </location>
</feature>
<dbReference type="PROSITE" id="PS50005">
    <property type="entry name" value="TPR"/>
    <property type="match status" value="1"/>
</dbReference>
<dbReference type="OrthoDB" id="739506at2"/>
<dbReference type="InterPro" id="IPR011990">
    <property type="entry name" value="TPR-like_helical_dom_sf"/>
</dbReference>
<accession>A0A1E5SLD3</accession>
<evidence type="ECO:0000313" key="4">
    <source>
        <dbReference type="Proteomes" id="UP000095552"/>
    </source>
</evidence>
<evidence type="ECO:0000256" key="2">
    <source>
        <dbReference type="SAM" id="SignalP"/>
    </source>
</evidence>
<protein>
    <submittedName>
        <fullName evidence="3">Uncharacterized protein</fullName>
    </submittedName>
</protein>
<dbReference type="Proteomes" id="UP000095552">
    <property type="component" value="Unassembled WGS sequence"/>
</dbReference>
<dbReference type="Gene3D" id="1.25.40.10">
    <property type="entry name" value="Tetratricopeptide repeat domain"/>
    <property type="match status" value="2"/>
</dbReference>
<sequence>MKNLYFCLLFLLSYSAFGQSSSLIEARTLQAEGKLTEALEVISKAVNKELSEDGGAWYTYAELNKALFQKSQVDSEKSEFLTEAIRGYQMTLKNPSDNVRINLSAGQSIDLLYQTLIQNGATFYQQQEYEAALKAFNNAILIEPTDTTIITYAANAAVQAQRYDLAIANFQKLIDIAPKVRTYQNMISLQKDTQKDIAGALSTIEQANSDFPESSVFNRYKLDILLDQEENRAAIGLIDQIMEKEPNNNQLLLRKAVLHDKFIAEIKGTEPLDSAALQQEIDWAEAAYLSALERDKENVTANFNLAMLYNDQANTYYRSINAMTLEQYKYGHQAYEEKALDFIKKALTLMETASAQKPDDIGILKTLVSYYSRLEMGEKKREVEKKIEALGF</sequence>
<evidence type="ECO:0000256" key="1">
    <source>
        <dbReference type="PROSITE-ProRule" id="PRU00339"/>
    </source>
</evidence>
<dbReference type="PANTHER" id="PTHR12558:SF44">
    <property type="entry name" value="TETRATRICOPEPTIDE REPEAT-CONTAINING PROTEIN"/>
    <property type="match status" value="1"/>
</dbReference>
<name>A0A1E5SLD3_9BACT</name>
<dbReference type="RefSeq" id="WP_069835401.1">
    <property type="nucleotide sequence ID" value="NZ_MDGQ01000005.1"/>
</dbReference>
<dbReference type="SMART" id="SM00028">
    <property type="entry name" value="TPR"/>
    <property type="match status" value="2"/>
</dbReference>
<dbReference type="AlphaFoldDB" id="A0A1E5SLD3"/>
<dbReference type="Pfam" id="PF13432">
    <property type="entry name" value="TPR_16"/>
    <property type="match status" value="1"/>
</dbReference>
<keyword evidence="4" id="KW-1185">Reference proteome</keyword>
<dbReference type="STRING" id="1563681.BFP71_10355"/>
<dbReference type="GO" id="GO:0051301">
    <property type="term" value="P:cell division"/>
    <property type="evidence" value="ECO:0007669"/>
    <property type="project" value="TreeGrafter"/>
</dbReference>
<feature type="repeat" description="TPR" evidence="1">
    <location>
        <begin position="113"/>
        <end position="146"/>
    </location>
</feature>
<proteinExistence type="predicted"/>
<keyword evidence="1" id="KW-0802">TPR repeat</keyword>